<evidence type="ECO:0000313" key="1">
    <source>
        <dbReference type="EMBL" id="QNM07164.1"/>
    </source>
</evidence>
<proteinExistence type="predicted"/>
<organism evidence="1 2">
    <name type="scientific">Wansuia hejianensis</name>
    <dbReference type="NCBI Taxonomy" id="2763667"/>
    <lineage>
        <taxon>Bacteria</taxon>
        <taxon>Bacillati</taxon>
        <taxon>Bacillota</taxon>
        <taxon>Clostridia</taxon>
        <taxon>Lachnospirales</taxon>
        <taxon>Lachnospiraceae</taxon>
        <taxon>Wansuia</taxon>
    </lineage>
</organism>
<name>A0A7G9G8N2_9FIRM</name>
<evidence type="ECO:0000313" key="2">
    <source>
        <dbReference type="Proteomes" id="UP000515860"/>
    </source>
</evidence>
<dbReference type="RefSeq" id="WP_249328150.1">
    <property type="nucleotide sequence ID" value="NZ_CP060635.1"/>
</dbReference>
<accession>A0A7G9G8N2</accession>
<keyword evidence="2" id="KW-1185">Reference proteome</keyword>
<evidence type="ECO:0008006" key="3">
    <source>
        <dbReference type="Google" id="ProtNLM"/>
    </source>
</evidence>
<protein>
    <recommendedName>
        <fullName evidence="3">Phage tail protein</fullName>
    </recommendedName>
</protein>
<dbReference type="EMBL" id="CP060635">
    <property type="protein sequence ID" value="QNM07164.1"/>
    <property type="molecule type" value="Genomic_DNA"/>
</dbReference>
<dbReference type="Proteomes" id="UP000515860">
    <property type="component" value="Chromosome"/>
</dbReference>
<gene>
    <name evidence="1" type="ORF">H9Q79_09325</name>
</gene>
<reference evidence="1 2" key="1">
    <citation type="submission" date="2020-08" db="EMBL/GenBank/DDBJ databases">
        <authorList>
            <person name="Liu C."/>
            <person name="Sun Q."/>
        </authorList>
    </citation>
    <scope>NUCLEOTIDE SEQUENCE [LARGE SCALE GENOMIC DNA]</scope>
    <source>
        <strain evidence="1 2">NSJ-29</strain>
    </source>
</reference>
<dbReference type="AlphaFoldDB" id="A0A7G9G8N2"/>
<sequence length="279" mass="32221">MAEIKYVNSANRSMDLSTYPIRMKQKTSGLYAFEWEVDETDLGNGARVNAFERKSRQYELEIDFSGARTGRAQILQEFFEVTDYDVVQKSPGKLYVNEQYIEAYIIASEPQIYDDRYRTVGKICTLYVPYPFWMEDKAFSFYPKEEGGSGDFLDFPFNFPYDYTSGQAGTAILQNTHYVASGFEMIIYGPCVNPYIAIGGHMYRVYTTVDDQEYIRINSRENTVQRVKNNGEIVNEFNNRGKDDSVFEPVPPGSQTVVWPGTFGFDIVLHQERSELKWN</sequence>
<dbReference type="KEGG" id="whj:H9Q79_09325"/>